<feature type="transmembrane region" description="Helical" evidence="9">
    <location>
        <begin position="61"/>
        <end position="81"/>
    </location>
</feature>
<dbReference type="PROSITE" id="PS50929">
    <property type="entry name" value="ABC_TM1F"/>
    <property type="match status" value="1"/>
</dbReference>
<evidence type="ECO:0000259" key="10">
    <source>
        <dbReference type="PROSITE" id="PS50893"/>
    </source>
</evidence>
<keyword evidence="2" id="KW-0813">Transport</keyword>
<dbReference type="Pfam" id="PF00664">
    <property type="entry name" value="ABC_membrane"/>
    <property type="match status" value="1"/>
</dbReference>
<feature type="transmembrane region" description="Helical" evidence="9">
    <location>
        <begin position="167"/>
        <end position="185"/>
    </location>
</feature>
<dbReference type="GO" id="GO:0016887">
    <property type="term" value="F:ATP hydrolysis activity"/>
    <property type="evidence" value="ECO:0007669"/>
    <property type="project" value="InterPro"/>
</dbReference>
<dbReference type="Pfam" id="PF00005">
    <property type="entry name" value="ABC_tran"/>
    <property type="match status" value="1"/>
</dbReference>
<keyword evidence="3" id="KW-1003">Cell membrane</keyword>
<keyword evidence="6 12" id="KW-0067">ATP-binding</keyword>
<dbReference type="GO" id="GO:0005886">
    <property type="term" value="C:plasma membrane"/>
    <property type="evidence" value="ECO:0007669"/>
    <property type="project" value="UniProtKB-SubCell"/>
</dbReference>
<dbReference type="InterPro" id="IPR003439">
    <property type="entry name" value="ABC_transporter-like_ATP-bd"/>
</dbReference>
<dbReference type="FunFam" id="3.40.50.300:FF:000221">
    <property type="entry name" value="Multidrug ABC transporter ATP-binding protein"/>
    <property type="match status" value="1"/>
</dbReference>
<dbReference type="PANTHER" id="PTHR43394">
    <property type="entry name" value="ATP-DEPENDENT PERMEASE MDL1, MITOCHONDRIAL"/>
    <property type="match status" value="1"/>
</dbReference>
<evidence type="ECO:0000256" key="5">
    <source>
        <dbReference type="ARBA" id="ARBA00022741"/>
    </source>
</evidence>
<gene>
    <name evidence="12" type="ORF">HMH01_01870</name>
</gene>
<dbReference type="InterPro" id="IPR003593">
    <property type="entry name" value="AAA+_ATPase"/>
</dbReference>
<dbReference type="Gene3D" id="1.20.1560.10">
    <property type="entry name" value="ABC transporter type 1, transmembrane domain"/>
    <property type="match status" value="1"/>
</dbReference>
<comment type="caution">
    <text evidence="12">The sequence shown here is derived from an EMBL/GenBank/DDBJ whole genome shotgun (WGS) entry which is preliminary data.</text>
</comment>
<feature type="domain" description="ABC transmembrane type-1" evidence="11">
    <location>
        <begin position="28"/>
        <end position="310"/>
    </location>
</feature>
<evidence type="ECO:0000256" key="1">
    <source>
        <dbReference type="ARBA" id="ARBA00004651"/>
    </source>
</evidence>
<evidence type="ECO:0000313" key="12">
    <source>
        <dbReference type="EMBL" id="NNU79174.1"/>
    </source>
</evidence>
<comment type="subcellular location">
    <subcellularLocation>
        <location evidence="1">Cell membrane</location>
        <topology evidence="1">Multi-pass membrane protein</topology>
    </subcellularLocation>
</comment>
<dbReference type="SUPFAM" id="SSF90123">
    <property type="entry name" value="ABC transporter transmembrane region"/>
    <property type="match status" value="1"/>
</dbReference>
<organism evidence="12 13">
    <name type="scientific">Halovulum dunhuangense</name>
    <dbReference type="NCBI Taxonomy" id="1505036"/>
    <lineage>
        <taxon>Bacteria</taxon>
        <taxon>Pseudomonadati</taxon>
        <taxon>Pseudomonadota</taxon>
        <taxon>Alphaproteobacteria</taxon>
        <taxon>Rhodobacterales</taxon>
        <taxon>Paracoccaceae</taxon>
        <taxon>Halovulum</taxon>
    </lineage>
</organism>
<keyword evidence="5" id="KW-0547">Nucleotide-binding</keyword>
<dbReference type="InterPro" id="IPR017871">
    <property type="entry name" value="ABC_transporter-like_CS"/>
</dbReference>
<evidence type="ECO:0000313" key="13">
    <source>
        <dbReference type="Proteomes" id="UP000572377"/>
    </source>
</evidence>
<dbReference type="PANTHER" id="PTHR43394:SF1">
    <property type="entry name" value="ATP-BINDING CASSETTE SUB-FAMILY B MEMBER 10, MITOCHONDRIAL"/>
    <property type="match status" value="1"/>
</dbReference>
<sequence length="588" mass="64216">MTPAPTPPRALLGRVWQEYISRHKAVLLVALVLMTIEGGMLGLLSYMIQPMFDRVFLGGDQAAVGLIAGSIFVLFTLRAVSGFVHRYLVVRTGLRIVTSIQKDLTAHLLQLDTLFFQRNPPGALIERVRGDAQALQGAASGVLITLGRDTVSMISLAAVVFWIDWRWALLVFVGLPLIALPLLRLQKGIRRTARAARERSAGISNRLDEIFHGILAIKVNTLEEHERARFTESVDRYFKSERSNQARQAAMPAMIDLLAAIGFLGVLYFGGQQIIAGDKTVGEFMSFFTAMALLLDPMRRLSGVSGLIQAAMASLERLYTLFDERPTIINRPVAPAVRPARDGDLVFENVEFAYDGQPVLRGLSFTARAGQTTALVGASGAGKSTVFNLLTRLIEPQSGRVTIGGTSVQDFDVAALRSHFAQVSQDAALFDETIRQNILLGRLDATDSEVEAAAERAMVTDFARDLAKGLESPAGPRGSNLSGGQRQRVAIARAMLRDAPVLLLDEPTSALDARSEQVIQTALDRLAHGRTTLVIAHRLATIRDADRILVMDRGQLVDEGRHEELLSRGGLYAQLYALQFRDTEAAAQ</sequence>
<dbReference type="PROSITE" id="PS00211">
    <property type="entry name" value="ABC_TRANSPORTER_1"/>
    <property type="match status" value="1"/>
</dbReference>
<feature type="domain" description="ABC transporter" evidence="10">
    <location>
        <begin position="345"/>
        <end position="578"/>
    </location>
</feature>
<dbReference type="InterPro" id="IPR011527">
    <property type="entry name" value="ABC1_TM_dom"/>
</dbReference>
<dbReference type="InterPro" id="IPR039421">
    <property type="entry name" value="Type_1_exporter"/>
</dbReference>
<dbReference type="InterPro" id="IPR036640">
    <property type="entry name" value="ABC1_TM_sf"/>
</dbReference>
<dbReference type="Proteomes" id="UP000572377">
    <property type="component" value="Unassembled WGS sequence"/>
</dbReference>
<accession>A0A849KZJ5</accession>
<evidence type="ECO:0000259" key="11">
    <source>
        <dbReference type="PROSITE" id="PS50929"/>
    </source>
</evidence>
<reference evidence="12 13" key="1">
    <citation type="submission" date="2020-05" db="EMBL/GenBank/DDBJ databases">
        <title>Gimesia benthica sp. nov., a novel planctomycete isolated from a deep-sea water sample of the Northwest Indian Ocean.</title>
        <authorList>
            <person name="Wang J."/>
            <person name="Ruan C."/>
            <person name="Song L."/>
            <person name="Zhu Y."/>
            <person name="Li A."/>
            <person name="Zheng X."/>
            <person name="Wang L."/>
            <person name="Lu Z."/>
            <person name="Huang Y."/>
            <person name="Du W."/>
            <person name="Zhou Y."/>
            <person name="Huang L."/>
            <person name="Dai X."/>
        </authorList>
    </citation>
    <scope>NUCLEOTIDE SEQUENCE [LARGE SCALE GENOMIC DNA]</scope>
    <source>
        <strain evidence="12 13">YYQ-30</strain>
    </source>
</reference>
<dbReference type="PROSITE" id="PS50893">
    <property type="entry name" value="ABC_TRANSPORTER_2"/>
    <property type="match status" value="1"/>
</dbReference>
<dbReference type="Gene3D" id="3.40.50.300">
    <property type="entry name" value="P-loop containing nucleotide triphosphate hydrolases"/>
    <property type="match status" value="1"/>
</dbReference>
<dbReference type="GO" id="GO:0015421">
    <property type="term" value="F:ABC-type oligopeptide transporter activity"/>
    <property type="evidence" value="ECO:0007669"/>
    <property type="project" value="TreeGrafter"/>
</dbReference>
<dbReference type="InterPro" id="IPR027417">
    <property type="entry name" value="P-loop_NTPase"/>
</dbReference>
<evidence type="ECO:0000256" key="7">
    <source>
        <dbReference type="ARBA" id="ARBA00022989"/>
    </source>
</evidence>
<protein>
    <submittedName>
        <fullName evidence="12">ABC transporter ATP-binding protein</fullName>
    </submittedName>
</protein>
<evidence type="ECO:0000256" key="8">
    <source>
        <dbReference type="ARBA" id="ARBA00023136"/>
    </source>
</evidence>
<keyword evidence="7 9" id="KW-1133">Transmembrane helix</keyword>
<keyword evidence="13" id="KW-1185">Reference proteome</keyword>
<dbReference type="CDD" id="cd18552">
    <property type="entry name" value="ABC_6TM_MsbA_like"/>
    <property type="match status" value="1"/>
</dbReference>
<keyword evidence="4 9" id="KW-0812">Transmembrane</keyword>
<evidence type="ECO:0000256" key="2">
    <source>
        <dbReference type="ARBA" id="ARBA00022448"/>
    </source>
</evidence>
<dbReference type="AlphaFoldDB" id="A0A849KZJ5"/>
<evidence type="ECO:0000256" key="4">
    <source>
        <dbReference type="ARBA" id="ARBA00022692"/>
    </source>
</evidence>
<dbReference type="SMART" id="SM00382">
    <property type="entry name" value="AAA"/>
    <property type="match status" value="1"/>
</dbReference>
<dbReference type="EMBL" id="JABFBC010000001">
    <property type="protein sequence ID" value="NNU79174.1"/>
    <property type="molecule type" value="Genomic_DNA"/>
</dbReference>
<evidence type="ECO:0000256" key="9">
    <source>
        <dbReference type="SAM" id="Phobius"/>
    </source>
</evidence>
<feature type="transmembrane region" description="Helical" evidence="9">
    <location>
        <begin position="249"/>
        <end position="270"/>
    </location>
</feature>
<keyword evidence="8 9" id="KW-0472">Membrane</keyword>
<feature type="transmembrane region" description="Helical" evidence="9">
    <location>
        <begin position="25"/>
        <end position="49"/>
    </location>
</feature>
<proteinExistence type="predicted"/>
<dbReference type="RefSeq" id="WP_171321922.1">
    <property type="nucleotide sequence ID" value="NZ_JABFBC010000001.1"/>
</dbReference>
<dbReference type="SUPFAM" id="SSF52540">
    <property type="entry name" value="P-loop containing nucleoside triphosphate hydrolases"/>
    <property type="match status" value="1"/>
</dbReference>
<feature type="transmembrane region" description="Helical" evidence="9">
    <location>
        <begin position="137"/>
        <end position="161"/>
    </location>
</feature>
<evidence type="ECO:0000256" key="3">
    <source>
        <dbReference type="ARBA" id="ARBA00022475"/>
    </source>
</evidence>
<dbReference type="GO" id="GO:0005524">
    <property type="term" value="F:ATP binding"/>
    <property type="evidence" value="ECO:0007669"/>
    <property type="project" value="UniProtKB-KW"/>
</dbReference>
<evidence type="ECO:0000256" key="6">
    <source>
        <dbReference type="ARBA" id="ARBA00022840"/>
    </source>
</evidence>
<name>A0A849KZJ5_9RHOB</name>